<keyword evidence="1" id="KW-0862">Zinc</keyword>
<dbReference type="EMBL" id="OX459122">
    <property type="protein sequence ID" value="CAI9107020.1"/>
    <property type="molecule type" value="Genomic_DNA"/>
</dbReference>
<dbReference type="PROSITE" id="PS50158">
    <property type="entry name" value="ZF_CCHC"/>
    <property type="match status" value="1"/>
</dbReference>
<evidence type="ECO:0000313" key="3">
    <source>
        <dbReference type="EMBL" id="CAI9107020.1"/>
    </source>
</evidence>
<proteinExistence type="predicted"/>
<dbReference type="InterPro" id="IPR036875">
    <property type="entry name" value="Znf_CCHC_sf"/>
</dbReference>
<dbReference type="Pfam" id="PF00098">
    <property type="entry name" value="zf-CCHC"/>
    <property type="match status" value="1"/>
</dbReference>
<evidence type="ECO:0000256" key="1">
    <source>
        <dbReference type="PROSITE-ProRule" id="PRU00047"/>
    </source>
</evidence>
<keyword evidence="1" id="KW-0863">Zinc-finger</keyword>
<dbReference type="SMART" id="SM00343">
    <property type="entry name" value="ZnF_C2HC"/>
    <property type="match status" value="1"/>
</dbReference>
<dbReference type="Gene3D" id="4.10.60.10">
    <property type="entry name" value="Zinc finger, CCHC-type"/>
    <property type="match status" value="1"/>
</dbReference>
<dbReference type="PANTHER" id="PTHR47592:SF27">
    <property type="entry name" value="OS08G0421700 PROTEIN"/>
    <property type="match status" value="1"/>
</dbReference>
<sequence>MGKISDLVYPELQTTQRLSFVGDNFLTWKLKIAFVLADHGFPHLINPSPEDPTWNDQNPEALWLILRSLDNFLQSEFEKHTPASIMGTLLTRFDSLSKRFPGISLRPYMYHRMESGTHINQHIFPMRAMAKELEHGRGVKIPDEVQAMFLLKSLPEDWAEDVAGLLRDLDGREEDLSFVSFSRKLRVLQDVKELTNFVHGEKLRKRVCKNCGKPGHYQSDCPDQELTTWDQSFSLYGRGIFQKSSNPIKLTMCSKSLKPSDPADSASEEDARRFKKWHADDFTCRHLILGTLDDDIFLSFCDYPTAKSLMDAIDTFFSTSSAAQKLVRLKRYTNHRMAEGTPIFNHLHEMDRMVLNLKDSGMCIPSEMQSAFLIDSLPGSWNQTVSSLEFNMSMDKENSGWNIDNVWKRVRDAGRLKEMFEKTEADDSRPHDNANGGWKNKRVLRECNCRQKKPLYCTPLIYDVFRSEILKQWTKSRVSTVVYPELLTTQKLSWTGDNFLIWKLKFAFVLTDHQFHRPLSGGPNLERPDLLLEFGKYRDALWLVLRSLDEDLLVEFGKYTTPASIMAALLDRSNSRLKDFTGINIRLCKNYRMAPGTHINQHIFRIRAMATELEFGAGVKIPDDVLQNRKILYSVLTFLCSEPTLSEILYPGLKNRFRIDYKGSNFFAVWKREIFDVLKENKVDYVLKEPEPSDPSESTSEEYISRMKKWRADDFTCRHLILGTMEDDVFLSFYGFPTAKSLMDAIEAFFNSASAAQKLVGLRRYVNHQMAAETPTISHLTNMDRLVAKLKNSGLCLPSEMQSVFLLDSLPV</sequence>
<keyword evidence="1" id="KW-0479">Metal-binding</keyword>
<evidence type="ECO:0000259" key="2">
    <source>
        <dbReference type="PROSITE" id="PS50158"/>
    </source>
</evidence>
<evidence type="ECO:0000313" key="4">
    <source>
        <dbReference type="Proteomes" id="UP001161247"/>
    </source>
</evidence>
<dbReference type="GO" id="GO:0003676">
    <property type="term" value="F:nucleic acid binding"/>
    <property type="evidence" value="ECO:0007669"/>
    <property type="project" value="InterPro"/>
</dbReference>
<accession>A0AAV1DGQ3</accession>
<dbReference type="InterPro" id="IPR001878">
    <property type="entry name" value="Znf_CCHC"/>
</dbReference>
<organism evidence="3 4">
    <name type="scientific">Oldenlandia corymbosa var. corymbosa</name>
    <dbReference type="NCBI Taxonomy" id="529605"/>
    <lineage>
        <taxon>Eukaryota</taxon>
        <taxon>Viridiplantae</taxon>
        <taxon>Streptophyta</taxon>
        <taxon>Embryophyta</taxon>
        <taxon>Tracheophyta</taxon>
        <taxon>Spermatophyta</taxon>
        <taxon>Magnoliopsida</taxon>
        <taxon>eudicotyledons</taxon>
        <taxon>Gunneridae</taxon>
        <taxon>Pentapetalae</taxon>
        <taxon>asterids</taxon>
        <taxon>lamiids</taxon>
        <taxon>Gentianales</taxon>
        <taxon>Rubiaceae</taxon>
        <taxon>Rubioideae</taxon>
        <taxon>Spermacoceae</taxon>
        <taxon>Hedyotis-Oldenlandia complex</taxon>
        <taxon>Oldenlandia</taxon>
    </lineage>
</organism>
<gene>
    <name evidence="3" type="ORF">OLC1_LOCUS15426</name>
</gene>
<name>A0AAV1DGQ3_OLDCO</name>
<reference evidence="3" key="1">
    <citation type="submission" date="2023-03" db="EMBL/GenBank/DDBJ databases">
        <authorList>
            <person name="Julca I."/>
        </authorList>
    </citation>
    <scope>NUCLEOTIDE SEQUENCE</scope>
</reference>
<dbReference type="AlphaFoldDB" id="A0AAV1DGQ3"/>
<protein>
    <submittedName>
        <fullName evidence="3">OLC1v1006285C1</fullName>
    </submittedName>
</protein>
<dbReference type="Pfam" id="PF14223">
    <property type="entry name" value="Retrotran_gag_2"/>
    <property type="match status" value="3"/>
</dbReference>
<feature type="domain" description="CCHC-type" evidence="2">
    <location>
        <begin position="208"/>
        <end position="223"/>
    </location>
</feature>
<dbReference type="SUPFAM" id="SSF57756">
    <property type="entry name" value="Retrovirus zinc finger-like domains"/>
    <property type="match status" value="1"/>
</dbReference>
<dbReference type="GO" id="GO:0008270">
    <property type="term" value="F:zinc ion binding"/>
    <property type="evidence" value="ECO:0007669"/>
    <property type="project" value="UniProtKB-KW"/>
</dbReference>
<dbReference type="Proteomes" id="UP001161247">
    <property type="component" value="Chromosome 5"/>
</dbReference>
<keyword evidence="4" id="KW-1185">Reference proteome</keyword>
<dbReference type="PANTHER" id="PTHR47592">
    <property type="entry name" value="PBF68 PROTEIN"/>
    <property type="match status" value="1"/>
</dbReference>